<dbReference type="GeneID" id="68616093"/>
<proteinExistence type="predicted"/>
<dbReference type="EMBL" id="BAABKX010000008">
    <property type="protein sequence ID" value="GAA5050565.1"/>
    <property type="molecule type" value="Genomic_DNA"/>
</dbReference>
<evidence type="ECO:0000313" key="2">
    <source>
        <dbReference type="EMBL" id="GAA5050565.1"/>
    </source>
</evidence>
<comment type="caution">
    <text evidence="2">The sequence shown here is derived from an EMBL/GenBank/DDBJ whole genome shotgun (WGS) entry which is preliminary data.</text>
</comment>
<feature type="domain" description="Sulfatase N-terminal" evidence="1">
    <location>
        <begin position="4"/>
        <end position="315"/>
    </location>
</feature>
<evidence type="ECO:0000259" key="1">
    <source>
        <dbReference type="Pfam" id="PF00884"/>
    </source>
</evidence>
<organism evidence="2 3">
    <name type="scientific">Haladaptatus pallidirubidus</name>
    <dbReference type="NCBI Taxonomy" id="1008152"/>
    <lineage>
        <taxon>Archaea</taxon>
        <taxon>Methanobacteriati</taxon>
        <taxon>Methanobacteriota</taxon>
        <taxon>Stenosarchaea group</taxon>
        <taxon>Halobacteria</taxon>
        <taxon>Halobacteriales</taxon>
        <taxon>Haladaptataceae</taxon>
        <taxon>Haladaptatus</taxon>
    </lineage>
</organism>
<name>A0AAV3UHR2_9EURY</name>
<evidence type="ECO:0000313" key="3">
    <source>
        <dbReference type="Proteomes" id="UP001501729"/>
    </source>
</evidence>
<dbReference type="Gene3D" id="3.40.720.10">
    <property type="entry name" value="Alkaline Phosphatase, subunit A"/>
    <property type="match status" value="1"/>
</dbReference>
<accession>A0AAV3UHR2</accession>
<dbReference type="Pfam" id="PF00884">
    <property type="entry name" value="Sulfatase"/>
    <property type="match status" value="1"/>
</dbReference>
<dbReference type="RefSeq" id="WP_227777786.1">
    <property type="nucleotide sequence ID" value="NZ_BAABKX010000008.1"/>
</dbReference>
<protein>
    <recommendedName>
        <fullName evidence="1">Sulfatase N-terminal domain-containing protein</fullName>
    </recommendedName>
</protein>
<dbReference type="Proteomes" id="UP001501729">
    <property type="component" value="Unassembled WGS sequence"/>
</dbReference>
<dbReference type="AlphaFoldDB" id="A0AAV3UHR2"/>
<sequence>MSNNVVLICLDSVRKREFDKYAPRLRKLADIEFDQCRAGSSWSIPSHATMLTGKLPYEHGVHTHHQTFKDLDNNAVLTERIPHKCISISANQFTSETFGWDKWFDETFTISQSSRFPNGIDPRESQGIVDHLRKSLQDSNTVESLGNGLMFKLSTITSGYPIPRFMDYGGNSILNMASNKLNKTTNDSFIFMNLMEAHIPHHKVWKYNNLGEKVPNSWSSDAINMDKWNRTGGDGVFQNEIKHFRTVYNQSIDYLDKLISSFIKKEISKNSETVFIITADHGENLGYDEDDKLIEHTASLSEGLLHVPLLVINSSQDISPKEISHTQLPGLIESLCTDSKADVDKNVIKSELIGSGRGEVDENDNKFWDRAQRTVYDFEKYMKIIWDSEGNKRQFQLNPEKKSWQQEVSVDPEFLEFAIKQFSIDINDYKDSVKKTNVTPDISESTKDQLKELGYM</sequence>
<keyword evidence="3" id="KW-1185">Reference proteome</keyword>
<reference evidence="2 3" key="1">
    <citation type="journal article" date="2019" name="Int. J. Syst. Evol. Microbiol.">
        <title>The Global Catalogue of Microorganisms (GCM) 10K type strain sequencing project: providing services to taxonomists for standard genome sequencing and annotation.</title>
        <authorList>
            <consortium name="The Broad Institute Genomics Platform"/>
            <consortium name="The Broad Institute Genome Sequencing Center for Infectious Disease"/>
            <person name="Wu L."/>
            <person name="Ma J."/>
        </authorList>
    </citation>
    <scope>NUCLEOTIDE SEQUENCE [LARGE SCALE GENOMIC DNA]</scope>
    <source>
        <strain evidence="2 3">JCM 17504</strain>
    </source>
</reference>
<dbReference type="InterPro" id="IPR017850">
    <property type="entry name" value="Alkaline_phosphatase_core_sf"/>
</dbReference>
<dbReference type="InterPro" id="IPR000917">
    <property type="entry name" value="Sulfatase_N"/>
</dbReference>
<dbReference type="SUPFAM" id="SSF53649">
    <property type="entry name" value="Alkaline phosphatase-like"/>
    <property type="match status" value="1"/>
</dbReference>
<gene>
    <name evidence="2" type="ORF">GCM10025751_24830</name>
</gene>